<dbReference type="InterPro" id="IPR001173">
    <property type="entry name" value="Glyco_trans_2-like"/>
</dbReference>
<dbReference type="InterPro" id="IPR029044">
    <property type="entry name" value="Nucleotide-diphossugar_trans"/>
</dbReference>
<protein>
    <submittedName>
        <fullName evidence="2">Glycosyl transferase</fullName>
    </submittedName>
</protein>
<dbReference type="Gene3D" id="3.90.550.10">
    <property type="entry name" value="Spore Coat Polysaccharide Biosynthesis Protein SpsA, Chain A"/>
    <property type="match status" value="1"/>
</dbReference>
<proteinExistence type="predicted"/>
<dbReference type="Proteomes" id="UP000650994">
    <property type="component" value="Unassembled WGS sequence"/>
</dbReference>
<feature type="domain" description="Glycosyltransferase 2-like" evidence="1">
    <location>
        <begin position="5"/>
        <end position="186"/>
    </location>
</feature>
<reference evidence="5" key="4">
    <citation type="journal article" date="2019" name="Int. J. Syst. Evol. Microbiol.">
        <title>The Global Catalogue of Microorganisms (GCM) 10K type strain sequencing project: providing services to taxonomists for standard genome sequencing and annotation.</title>
        <authorList>
            <consortium name="The Broad Institute Genomics Platform"/>
            <consortium name="The Broad Institute Genome Sequencing Center for Infectious Disease"/>
            <person name="Wu L."/>
            <person name="Ma J."/>
        </authorList>
    </citation>
    <scope>NUCLEOTIDE SEQUENCE [LARGE SCALE GENOMIC DNA]</scope>
    <source>
        <strain evidence="5">CGMCC 1.12707</strain>
    </source>
</reference>
<name>A0A1M7A5I3_9FLAO</name>
<dbReference type="EMBL" id="BMFL01000025">
    <property type="protein sequence ID" value="GGF10257.1"/>
    <property type="molecule type" value="Genomic_DNA"/>
</dbReference>
<accession>A0A1M7A5I3</accession>
<dbReference type="PANTHER" id="PTHR43179:SF7">
    <property type="entry name" value="RHAMNOSYLTRANSFERASE WBBL"/>
    <property type="match status" value="1"/>
</dbReference>
<dbReference type="GO" id="GO:0016740">
    <property type="term" value="F:transferase activity"/>
    <property type="evidence" value="ECO:0007669"/>
    <property type="project" value="UniProtKB-KW"/>
</dbReference>
<reference evidence="3" key="2">
    <citation type="submission" date="2016-11" db="EMBL/GenBank/DDBJ databases">
        <authorList>
            <person name="Jaros S."/>
            <person name="Januszkiewicz K."/>
            <person name="Wedrychowicz H."/>
        </authorList>
    </citation>
    <scope>NUCLEOTIDE SEQUENCE [LARGE SCALE GENOMIC DNA]</scope>
    <source>
        <strain evidence="3">DSM 27989</strain>
    </source>
</reference>
<evidence type="ECO:0000313" key="4">
    <source>
        <dbReference type="Proteomes" id="UP000184120"/>
    </source>
</evidence>
<dbReference type="SUPFAM" id="SSF53448">
    <property type="entry name" value="Nucleotide-diphospho-sugar transferases"/>
    <property type="match status" value="1"/>
</dbReference>
<evidence type="ECO:0000313" key="2">
    <source>
        <dbReference type="EMBL" id="GGF10257.1"/>
    </source>
</evidence>
<evidence type="ECO:0000259" key="1">
    <source>
        <dbReference type="Pfam" id="PF00535"/>
    </source>
</evidence>
<dbReference type="EMBL" id="FRBH01000008">
    <property type="protein sequence ID" value="SHL38001.1"/>
    <property type="molecule type" value="Genomic_DNA"/>
</dbReference>
<evidence type="ECO:0000313" key="3">
    <source>
        <dbReference type="EMBL" id="SHL38001.1"/>
    </source>
</evidence>
<organism evidence="3 4">
    <name type="scientific">Chishuiella changwenlii</name>
    <dbReference type="NCBI Taxonomy" id="1434701"/>
    <lineage>
        <taxon>Bacteria</taxon>
        <taxon>Pseudomonadati</taxon>
        <taxon>Bacteroidota</taxon>
        <taxon>Flavobacteriia</taxon>
        <taxon>Flavobacteriales</taxon>
        <taxon>Weeksellaceae</taxon>
        <taxon>Chishuiella</taxon>
    </lineage>
</organism>
<dbReference type="OrthoDB" id="9771846at2"/>
<reference evidence="2" key="5">
    <citation type="submission" date="2024-05" db="EMBL/GenBank/DDBJ databases">
        <authorList>
            <person name="Sun Q."/>
            <person name="Zhou Y."/>
        </authorList>
    </citation>
    <scope>NUCLEOTIDE SEQUENCE</scope>
    <source>
        <strain evidence="2">CGMCC 1.12707</strain>
    </source>
</reference>
<dbReference type="STRING" id="1434701.SAMN05443634_108180"/>
<dbReference type="Pfam" id="PF00535">
    <property type="entry name" value="Glycos_transf_2"/>
    <property type="match status" value="1"/>
</dbReference>
<evidence type="ECO:0000313" key="5">
    <source>
        <dbReference type="Proteomes" id="UP000650994"/>
    </source>
</evidence>
<sequence>MVEVSIIIVNYNTYQLVVDCIRSVYEKTKDTKFEIIVVDNLSPNREIEELNLLFPDVKLVLNNKNAGFGAANNIGAKHALGKYLFLLNSDTILINDAISILTINFEKLPKAGVVGANLYSEDLKAIGSYENTFPGLMSDINLLFNDLIFKLKYRNYLRFNKTLEIKKIGGYIYGADFFIRKDIFEKSGTFDEDFFMYSEETELSKRIKNLGYEFYSIPEAKIIHLEGGSQEGFSDLKISWLFESKKLYYRKTRTSFYKISQYLLYLSMLRSLFFGLITDNKSKKEVCIKFLNFIKKDLFKKTI</sequence>
<dbReference type="RefSeq" id="WP_072932793.1">
    <property type="nucleotide sequence ID" value="NZ_BMFL01000025.1"/>
</dbReference>
<reference evidence="2" key="1">
    <citation type="journal article" date="2014" name="Int. J. Syst. Evol. Microbiol.">
        <title>Complete genome of a new Firmicutes species belonging to the dominant human colonic microbiota ('Ruminococcus bicirculans') reveals two chromosomes and a selective capacity to utilize plant glucans.</title>
        <authorList>
            <consortium name="NISC Comparative Sequencing Program"/>
            <person name="Wegmann U."/>
            <person name="Louis P."/>
            <person name="Goesmann A."/>
            <person name="Henrissat B."/>
            <person name="Duncan S.H."/>
            <person name="Flint H.J."/>
        </authorList>
    </citation>
    <scope>NUCLEOTIDE SEQUENCE</scope>
    <source>
        <strain evidence="2">CGMCC 1.12707</strain>
    </source>
</reference>
<dbReference type="Proteomes" id="UP000184120">
    <property type="component" value="Unassembled WGS sequence"/>
</dbReference>
<reference evidence="4" key="3">
    <citation type="submission" date="2016-11" db="EMBL/GenBank/DDBJ databases">
        <authorList>
            <person name="Varghese N."/>
            <person name="Submissions S."/>
        </authorList>
    </citation>
    <scope>NUCLEOTIDE SEQUENCE [LARGE SCALE GENOMIC DNA]</scope>
    <source>
        <strain evidence="4">DSM 27989</strain>
    </source>
</reference>
<keyword evidence="2" id="KW-0808">Transferase</keyword>
<keyword evidence="5" id="KW-1185">Reference proteome</keyword>
<gene>
    <name evidence="2" type="ORF">GCM10010984_29270</name>
    <name evidence="3" type="ORF">SAMN05443634_108180</name>
</gene>
<dbReference type="AlphaFoldDB" id="A0A1M7A5I3"/>
<dbReference type="PANTHER" id="PTHR43179">
    <property type="entry name" value="RHAMNOSYLTRANSFERASE WBBL"/>
    <property type="match status" value="1"/>
</dbReference>
<dbReference type="CDD" id="cd04186">
    <property type="entry name" value="GT_2_like_c"/>
    <property type="match status" value="1"/>
</dbReference>